<proteinExistence type="predicted"/>
<evidence type="ECO:0000313" key="2">
    <source>
        <dbReference type="Proteomes" id="UP000024635"/>
    </source>
</evidence>
<keyword evidence="2" id="KW-1185">Reference proteome</keyword>
<dbReference type="EMBL" id="JARK01000152">
    <property type="protein sequence ID" value="EYC41852.1"/>
    <property type="molecule type" value="Genomic_DNA"/>
</dbReference>
<reference evidence="2" key="1">
    <citation type="journal article" date="2015" name="Nat. Genet.">
        <title>The genome and transcriptome of the zoonotic hookworm Ancylostoma ceylanicum identify infection-specific gene families.</title>
        <authorList>
            <person name="Schwarz E.M."/>
            <person name="Hu Y."/>
            <person name="Antoshechkin I."/>
            <person name="Miller M.M."/>
            <person name="Sternberg P.W."/>
            <person name="Aroian R.V."/>
        </authorList>
    </citation>
    <scope>NUCLEOTIDE SEQUENCE</scope>
    <source>
        <strain evidence="2">HY135</strain>
    </source>
</reference>
<dbReference type="Proteomes" id="UP000024635">
    <property type="component" value="Unassembled WGS sequence"/>
</dbReference>
<dbReference type="AlphaFoldDB" id="A0A016WRE0"/>
<gene>
    <name evidence="1" type="primary">Acey_s0552.g3328</name>
    <name evidence="1" type="ORF">Y032_0552g3328</name>
</gene>
<organism evidence="1 2">
    <name type="scientific">Ancylostoma ceylanicum</name>
    <dbReference type="NCBI Taxonomy" id="53326"/>
    <lineage>
        <taxon>Eukaryota</taxon>
        <taxon>Metazoa</taxon>
        <taxon>Ecdysozoa</taxon>
        <taxon>Nematoda</taxon>
        <taxon>Chromadorea</taxon>
        <taxon>Rhabditida</taxon>
        <taxon>Rhabditina</taxon>
        <taxon>Rhabditomorpha</taxon>
        <taxon>Strongyloidea</taxon>
        <taxon>Ancylostomatidae</taxon>
        <taxon>Ancylostomatinae</taxon>
        <taxon>Ancylostoma</taxon>
    </lineage>
</organism>
<evidence type="ECO:0000313" key="1">
    <source>
        <dbReference type="EMBL" id="EYC41852.1"/>
    </source>
</evidence>
<protein>
    <submittedName>
        <fullName evidence="1">Uncharacterized protein</fullName>
    </submittedName>
</protein>
<comment type="caution">
    <text evidence="1">The sequence shown here is derived from an EMBL/GenBank/DDBJ whole genome shotgun (WGS) entry which is preliminary data.</text>
</comment>
<accession>A0A016WRE0</accession>
<sequence length="71" mass="8121">MYSFWDQMLPKGYGMPHSDAVAVAVHHQNFSCKCSYANTQSNANRVIQCENLQHFILIIFIHFLRSYGVAA</sequence>
<name>A0A016WRE0_9BILA</name>